<accession>K3WSL8</accession>
<dbReference type="HOGENOM" id="CLU_054878_0_0_1"/>
<organism evidence="2 3">
    <name type="scientific">Globisporangium ultimum (strain ATCC 200006 / CBS 805.95 / DAOM BR144)</name>
    <name type="common">Pythium ultimum</name>
    <dbReference type="NCBI Taxonomy" id="431595"/>
    <lineage>
        <taxon>Eukaryota</taxon>
        <taxon>Sar</taxon>
        <taxon>Stramenopiles</taxon>
        <taxon>Oomycota</taxon>
        <taxon>Peronosporomycetes</taxon>
        <taxon>Pythiales</taxon>
        <taxon>Pythiaceae</taxon>
        <taxon>Globisporangium</taxon>
    </lineage>
</organism>
<keyword evidence="1" id="KW-0812">Transmembrane</keyword>
<reference evidence="2" key="3">
    <citation type="submission" date="2015-02" db="UniProtKB">
        <authorList>
            <consortium name="EnsemblProtists"/>
        </authorList>
    </citation>
    <scope>IDENTIFICATION</scope>
    <source>
        <strain evidence="2">DAOM BR144</strain>
    </source>
</reference>
<keyword evidence="1" id="KW-0472">Membrane</keyword>
<dbReference type="EMBL" id="GL376617">
    <property type="status" value="NOT_ANNOTATED_CDS"/>
    <property type="molecule type" value="Genomic_DNA"/>
</dbReference>
<protein>
    <recommendedName>
        <fullName evidence="4">THH1/TOM1/TOM3 domain-containing protein</fullName>
    </recommendedName>
</protein>
<evidence type="ECO:0000313" key="3">
    <source>
        <dbReference type="Proteomes" id="UP000019132"/>
    </source>
</evidence>
<keyword evidence="1" id="KW-1133">Transmembrane helix</keyword>
<evidence type="ECO:0008006" key="4">
    <source>
        <dbReference type="Google" id="ProtNLM"/>
    </source>
</evidence>
<feature type="transmembrane region" description="Helical" evidence="1">
    <location>
        <begin position="33"/>
        <end position="55"/>
    </location>
</feature>
<evidence type="ECO:0000313" key="2">
    <source>
        <dbReference type="EnsemblProtists" id="PYU1_T007962"/>
    </source>
</evidence>
<dbReference type="VEuPathDB" id="FungiDB:PYU1_G007946"/>
<reference evidence="3" key="1">
    <citation type="journal article" date="2010" name="Genome Biol.">
        <title>Genome sequence of the necrotrophic plant pathogen Pythium ultimum reveals original pathogenicity mechanisms and effector repertoire.</title>
        <authorList>
            <person name="Levesque C.A."/>
            <person name="Brouwer H."/>
            <person name="Cano L."/>
            <person name="Hamilton J.P."/>
            <person name="Holt C."/>
            <person name="Huitema E."/>
            <person name="Raffaele S."/>
            <person name="Robideau G.P."/>
            <person name="Thines M."/>
            <person name="Win J."/>
            <person name="Zerillo M.M."/>
            <person name="Beakes G.W."/>
            <person name="Boore J.L."/>
            <person name="Busam D."/>
            <person name="Dumas B."/>
            <person name="Ferriera S."/>
            <person name="Fuerstenberg S.I."/>
            <person name="Gachon C.M."/>
            <person name="Gaulin E."/>
            <person name="Govers F."/>
            <person name="Grenville-Briggs L."/>
            <person name="Horner N."/>
            <person name="Hostetler J."/>
            <person name="Jiang R.H."/>
            <person name="Johnson J."/>
            <person name="Krajaejun T."/>
            <person name="Lin H."/>
            <person name="Meijer H.J."/>
            <person name="Moore B."/>
            <person name="Morris P."/>
            <person name="Phuntmart V."/>
            <person name="Puiu D."/>
            <person name="Shetty J."/>
            <person name="Stajich J.E."/>
            <person name="Tripathy S."/>
            <person name="Wawra S."/>
            <person name="van West P."/>
            <person name="Whitty B.R."/>
            <person name="Coutinho P.M."/>
            <person name="Henrissat B."/>
            <person name="Martin F."/>
            <person name="Thomas P.D."/>
            <person name="Tyler B.M."/>
            <person name="De Vries R.P."/>
            <person name="Kamoun S."/>
            <person name="Yandell M."/>
            <person name="Tisserat N."/>
            <person name="Buell C.R."/>
        </authorList>
    </citation>
    <scope>NUCLEOTIDE SEQUENCE</scope>
    <source>
        <strain evidence="3">DAOM:BR144</strain>
    </source>
</reference>
<name>K3WSL8_GLOUD</name>
<evidence type="ECO:0000256" key="1">
    <source>
        <dbReference type="SAM" id="Phobius"/>
    </source>
</evidence>
<dbReference type="OMA" id="WVVLWAF"/>
<proteinExistence type="predicted"/>
<dbReference type="AlphaFoldDB" id="K3WSL8"/>
<feature type="transmembrane region" description="Helical" evidence="1">
    <location>
        <begin position="67"/>
        <end position="85"/>
    </location>
</feature>
<feature type="transmembrane region" description="Helical" evidence="1">
    <location>
        <begin position="136"/>
        <end position="153"/>
    </location>
</feature>
<keyword evidence="3" id="KW-1185">Reference proteome</keyword>
<reference evidence="3" key="2">
    <citation type="submission" date="2010-04" db="EMBL/GenBank/DDBJ databases">
        <authorList>
            <person name="Buell R."/>
            <person name="Hamilton J."/>
            <person name="Hostetler J."/>
        </authorList>
    </citation>
    <scope>NUCLEOTIDE SEQUENCE [LARGE SCALE GENOMIC DNA]</scope>
    <source>
        <strain evidence="3">DAOM:BR144</strain>
    </source>
</reference>
<dbReference type="eggNOG" id="ENOG502S9EI">
    <property type="taxonomic scope" value="Eukaryota"/>
</dbReference>
<dbReference type="EnsemblProtists" id="PYU1_T007962">
    <property type="protein sequence ID" value="PYU1_T007962"/>
    <property type="gene ID" value="PYU1_G007946"/>
</dbReference>
<sequence>MLNVTDATCDYGLAQTAEGCVHTLSSFCHNQYILLQIVYCVMGLLAMAVCAFKYIQAVRRNGAKLQQQIFLLCMYASFTILVRGVDPMSYGHYTPRPISHFLTDSCTATLYTIYIKSLSFYISLTQHGAVTKPKSVVVCERAAICLIWAFYMACDISSISKKGFGGVRSTIQLYVSAGFLCAVSTGFTIYGIRVIRRLESIDTVTMNNPRVLFDSRMIDTCRSIDYNSEESQAVLEEVKRRPLRPADRIRKVLFVTESMSLLCVASQVYFGYTRYHAPAVELECANGVNCDELKMPLSPMHVLHPW</sequence>
<dbReference type="Proteomes" id="UP000019132">
    <property type="component" value="Unassembled WGS sequence"/>
</dbReference>
<dbReference type="InParanoid" id="K3WSL8"/>
<feature type="transmembrane region" description="Helical" evidence="1">
    <location>
        <begin position="173"/>
        <end position="192"/>
    </location>
</feature>